<dbReference type="InterPro" id="IPR027434">
    <property type="entry name" value="Homing_endonucl"/>
</dbReference>
<dbReference type="AlphaFoldDB" id="A0A0F9TVX2"/>
<comment type="caution">
    <text evidence="1">The sequence shown here is derived from an EMBL/GenBank/DDBJ whole genome shotgun (WGS) entry which is preliminary data.</text>
</comment>
<name>A0A0F9TVX2_9ZZZZ</name>
<organism evidence="1">
    <name type="scientific">marine sediment metagenome</name>
    <dbReference type="NCBI Taxonomy" id="412755"/>
    <lineage>
        <taxon>unclassified sequences</taxon>
        <taxon>metagenomes</taxon>
        <taxon>ecological metagenomes</taxon>
    </lineage>
</organism>
<sequence length="253" mass="28228">MNHQLPAGVQAEAVRLYDQGLSITAAAARLQISRTGCYNALCRHTHLRSPGPARSCRVDADFFSRLDDELPAYWLGFLTADGHVSDKAVQLQLSTRDAEHVRNFATDLDSTYAVRTQGRMTTTAIYSPALVKSLRQLGLSRRKSHTVKPAAIPDSAMRHYWRGLVDGDGCIRVDRRSGFIVDLCGSRFIVDGFRRFVYAVLGKEQRIHPHGSIYAIRYHGAFALELAAYLYVAVSRALSRKRAVIEREVCYAG</sequence>
<dbReference type="Gene3D" id="3.10.28.10">
    <property type="entry name" value="Homing endonucleases"/>
    <property type="match status" value="1"/>
</dbReference>
<gene>
    <name evidence="1" type="ORF">LCGC14_0603860</name>
</gene>
<dbReference type="EMBL" id="LAZR01000978">
    <property type="protein sequence ID" value="KKN53286.1"/>
    <property type="molecule type" value="Genomic_DNA"/>
</dbReference>
<evidence type="ECO:0008006" key="2">
    <source>
        <dbReference type="Google" id="ProtNLM"/>
    </source>
</evidence>
<accession>A0A0F9TVX2</accession>
<protein>
    <recommendedName>
        <fullName evidence="2">DOD-type homing endonuclease domain-containing protein</fullName>
    </recommendedName>
</protein>
<evidence type="ECO:0000313" key="1">
    <source>
        <dbReference type="EMBL" id="KKN53286.1"/>
    </source>
</evidence>
<proteinExistence type="predicted"/>
<reference evidence="1" key="1">
    <citation type="journal article" date="2015" name="Nature">
        <title>Complex archaea that bridge the gap between prokaryotes and eukaryotes.</title>
        <authorList>
            <person name="Spang A."/>
            <person name="Saw J.H."/>
            <person name="Jorgensen S.L."/>
            <person name="Zaremba-Niedzwiedzka K."/>
            <person name="Martijn J."/>
            <person name="Lind A.E."/>
            <person name="van Eijk R."/>
            <person name="Schleper C."/>
            <person name="Guy L."/>
            <person name="Ettema T.J."/>
        </authorList>
    </citation>
    <scope>NUCLEOTIDE SEQUENCE</scope>
</reference>